<dbReference type="RefSeq" id="WP_189786641.1">
    <property type="nucleotide sequence ID" value="NZ_BNAT01000034.1"/>
</dbReference>
<sequence length="105" mass="11682">MRSLLAAILTLFLPARGTHRSAAPPPPLPLTPCPPAPEPPPVITCPHSADVITVDGMPLVRPYVVEWERERDEHARRRLQRERRRAAVLATLGQDYVPVPWEVAA</sequence>
<keyword evidence="2" id="KW-0732">Signal</keyword>
<comment type="caution">
    <text evidence="3">The sequence shown here is derived from an EMBL/GenBank/DDBJ whole genome shotgun (WGS) entry which is preliminary data.</text>
</comment>
<dbReference type="EMBL" id="BNAT01000034">
    <property type="protein sequence ID" value="GHE50341.1"/>
    <property type="molecule type" value="Genomic_DNA"/>
</dbReference>
<proteinExistence type="predicted"/>
<feature type="chain" id="PRO_5037426107" evidence="2">
    <location>
        <begin position="23"/>
        <end position="105"/>
    </location>
</feature>
<feature type="region of interest" description="Disordered" evidence="1">
    <location>
        <begin position="17"/>
        <end position="41"/>
    </location>
</feature>
<reference evidence="3" key="1">
    <citation type="journal article" date="2014" name="Int. J. Syst. Evol. Microbiol.">
        <title>Complete genome sequence of Corynebacterium casei LMG S-19264T (=DSM 44701T), isolated from a smear-ripened cheese.</title>
        <authorList>
            <consortium name="US DOE Joint Genome Institute (JGI-PGF)"/>
            <person name="Walter F."/>
            <person name="Albersmeier A."/>
            <person name="Kalinowski J."/>
            <person name="Ruckert C."/>
        </authorList>
    </citation>
    <scope>NUCLEOTIDE SEQUENCE</scope>
    <source>
        <strain evidence="3">CGMCC 4.7403</strain>
    </source>
</reference>
<organism evidence="3 4">
    <name type="scientific">Streptomyces capitiformicae</name>
    <dbReference type="NCBI Taxonomy" id="2014920"/>
    <lineage>
        <taxon>Bacteria</taxon>
        <taxon>Bacillati</taxon>
        <taxon>Actinomycetota</taxon>
        <taxon>Actinomycetes</taxon>
        <taxon>Kitasatosporales</taxon>
        <taxon>Streptomycetaceae</taxon>
        <taxon>Streptomyces</taxon>
    </lineage>
</organism>
<gene>
    <name evidence="3" type="ORF">GCM10017771_72290</name>
</gene>
<evidence type="ECO:0000313" key="4">
    <source>
        <dbReference type="Proteomes" id="UP000603227"/>
    </source>
</evidence>
<evidence type="ECO:0000256" key="1">
    <source>
        <dbReference type="SAM" id="MobiDB-lite"/>
    </source>
</evidence>
<evidence type="ECO:0000313" key="3">
    <source>
        <dbReference type="EMBL" id="GHE50341.1"/>
    </source>
</evidence>
<feature type="signal peptide" evidence="2">
    <location>
        <begin position="1"/>
        <end position="22"/>
    </location>
</feature>
<dbReference type="AlphaFoldDB" id="A0A918ZGJ5"/>
<name>A0A918ZGJ5_9ACTN</name>
<dbReference type="Proteomes" id="UP000603227">
    <property type="component" value="Unassembled WGS sequence"/>
</dbReference>
<keyword evidence="4" id="KW-1185">Reference proteome</keyword>
<reference evidence="3" key="2">
    <citation type="submission" date="2020-09" db="EMBL/GenBank/DDBJ databases">
        <authorList>
            <person name="Sun Q."/>
            <person name="Zhou Y."/>
        </authorList>
    </citation>
    <scope>NUCLEOTIDE SEQUENCE</scope>
    <source>
        <strain evidence="3">CGMCC 4.7403</strain>
    </source>
</reference>
<accession>A0A918ZGJ5</accession>
<protein>
    <submittedName>
        <fullName evidence="3">Uncharacterized protein</fullName>
    </submittedName>
</protein>
<evidence type="ECO:0000256" key="2">
    <source>
        <dbReference type="SAM" id="SignalP"/>
    </source>
</evidence>
<feature type="compositionally biased region" description="Pro residues" evidence="1">
    <location>
        <begin position="23"/>
        <end position="41"/>
    </location>
</feature>